<name>A0AA38FS89_TAXCH</name>
<feature type="non-terminal residue" evidence="11">
    <location>
        <position position="1312"/>
    </location>
</feature>
<dbReference type="SUPFAM" id="SSF56219">
    <property type="entry name" value="DNase I-like"/>
    <property type="match status" value="1"/>
</dbReference>
<dbReference type="InterPro" id="IPR001680">
    <property type="entry name" value="WD40_rpt"/>
</dbReference>
<comment type="cofactor">
    <cofactor evidence="1">
        <name>Mg(2+)</name>
        <dbReference type="ChEBI" id="CHEBI:18420"/>
    </cofactor>
</comment>
<keyword evidence="12" id="KW-1185">Reference proteome</keyword>
<dbReference type="PANTHER" id="PTHR11200">
    <property type="entry name" value="INOSITOL 5-PHOSPHATASE"/>
    <property type="match status" value="1"/>
</dbReference>
<dbReference type="Pfam" id="PF22669">
    <property type="entry name" value="Exo_endo_phos2"/>
    <property type="match status" value="1"/>
</dbReference>
<keyword evidence="5" id="KW-0677">Repeat</keyword>
<dbReference type="Pfam" id="PF23754">
    <property type="entry name" value="Beta-prop_IP5PC_F"/>
    <property type="match status" value="1"/>
</dbReference>
<evidence type="ECO:0000256" key="7">
    <source>
        <dbReference type="ARBA" id="ARBA00022842"/>
    </source>
</evidence>
<dbReference type="InterPro" id="IPR000300">
    <property type="entry name" value="IPPc"/>
</dbReference>
<accession>A0AA38FS89</accession>
<evidence type="ECO:0000313" key="11">
    <source>
        <dbReference type="EMBL" id="KAH9309596.1"/>
    </source>
</evidence>
<dbReference type="GO" id="GO:0046872">
    <property type="term" value="F:metal ion binding"/>
    <property type="evidence" value="ECO:0007669"/>
    <property type="project" value="UniProtKB-KW"/>
</dbReference>
<dbReference type="SMART" id="SM00320">
    <property type="entry name" value="WD40"/>
    <property type="match status" value="6"/>
</dbReference>
<keyword evidence="7" id="KW-0460">Magnesium</keyword>
<evidence type="ECO:0000256" key="3">
    <source>
        <dbReference type="ARBA" id="ARBA00022499"/>
    </source>
</evidence>
<gene>
    <name evidence="11" type="ORF">KI387_037507</name>
</gene>
<dbReference type="InterPro" id="IPR036691">
    <property type="entry name" value="Endo/exonu/phosph_ase_sf"/>
</dbReference>
<evidence type="ECO:0000256" key="2">
    <source>
        <dbReference type="ARBA" id="ARBA00010768"/>
    </source>
</evidence>
<dbReference type="Proteomes" id="UP000824469">
    <property type="component" value="Unassembled WGS sequence"/>
</dbReference>
<dbReference type="GO" id="GO:0046856">
    <property type="term" value="P:phosphatidylinositol dephosphorylation"/>
    <property type="evidence" value="ECO:0007669"/>
    <property type="project" value="InterPro"/>
</dbReference>
<evidence type="ECO:0000259" key="10">
    <source>
        <dbReference type="SMART" id="SM00128"/>
    </source>
</evidence>
<comment type="similarity">
    <text evidence="2">Belongs to the inositol polyphosphate 5-phosphatase family.</text>
</comment>
<evidence type="ECO:0000256" key="5">
    <source>
        <dbReference type="ARBA" id="ARBA00022737"/>
    </source>
</evidence>
<feature type="compositionally biased region" description="Polar residues" evidence="9">
    <location>
        <begin position="63"/>
        <end position="75"/>
    </location>
</feature>
<dbReference type="EMBL" id="JAHRHJ020000007">
    <property type="protein sequence ID" value="KAH9309596.1"/>
    <property type="molecule type" value="Genomic_DNA"/>
</dbReference>
<organism evidence="11 12">
    <name type="scientific">Taxus chinensis</name>
    <name type="common">Chinese yew</name>
    <name type="synonym">Taxus wallichiana var. chinensis</name>
    <dbReference type="NCBI Taxonomy" id="29808"/>
    <lineage>
        <taxon>Eukaryota</taxon>
        <taxon>Viridiplantae</taxon>
        <taxon>Streptophyta</taxon>
        <taxon>Embryophyta</taxon>
        <taxon>Tracheophyta</taxon>
        <taxon>Spermatophyta</taxon>
        <taxon>Pinopsida</taxon>
        <taxon>Pinidae</taxon>
        <taxon>Conifers II</taxon>
        <taxon>Cupressales</taxon>
        <taxon>Taxaceae</taxon>
        <taxon>Taxus</taxon>
    </lineage>
</organism>
<dbReference type="Gene3D" id="3.60.10.10">
    <property type="entry name" value="Endonuclease/exonuclease/phosphatase"/>
    <property type="match status" value="1"/>
</dbReference>
<evidence type="ECO:0000256" key="4">
    <source>
        <dbReference type="ARBA" id="ARBA00022723"/>
    </source>
</evidence>
<keyword evidence="4" id="KW-0479">Metal-binding</keyword>
<dbReference type="PANTHER" id="PTHR11200:SF300">
    <property type="entry name" value="TYPE II INOSITOL 1,4,5-TRISPHOSPHATE 5-PHOSPHATASE"/>
    <property type="match status" value="1"/>
</dbReference>
<dbReference type="Gene3D" id="2.130.10.10">
    <property type="entry name" value="YVTN repeat-like/Quinoprotein amine dehydrogenase"/>
    <property type="match status" value="2"/>
</dbReference>
<evidence type="ECO:0000256" key="9">
    <source>
        <dbReference type="SAM" id="MobiDB-lite"/>
    </source>
</evidence>
<sequence length="1312" mass="144071">MSGRGLKSDYSEMSVSNSMPPLIDFGEDEGIWGFGSSQNSTTPNFSQESRIDRESFEDLLDYNATNSESPENQTPYLRKPGCSSYDGKSPQSTLDLLSNQGPFLLKKGFSSYDGKLPQSTVDPVSNQAYFINKSAVSSSYGGASASPQSTLDILSSQTQSIHGPAGSSSYGGVSSSADRTLDSLSNQTPYIHKPAGSSMYGSVASSPQFTLDLLSNQTPSIHKPADSSLHGGVSSSSESTVDFMSSQTPFVHEPAGLSSYGDISSSSCQSTLDLLSDVCCSATLLTSKQETFAHLPEFGINDTSKPESSAHLPEFGIDDSDVHQDDLFGTCSSDSLSSEYTNPFGSPPNSRSIVIDPIRTSLEPHSGFTDPFLDQSWPGIEKLSISQEDQYPGFGLRNENFGMGISPACSQGNKSPDHLDYKASQQIRPTEEYEVRPYLGDLKLNSMQRTTDCSIKTGTEIYHHQQKGSNTNVDFTKMSKLSSDIHQKQIKNKESHTASVHGLEEFIASGGEKGIFRIPIREAIRPGRPAFLELRPHPLRETQDGQAICTIIFTGNRLWAGLESGIRFWDIEKAYSIGRESDSLLGDEDTAPFVSLNLSDSPTTCLVADAARNIVWSGHMDGKIRGWPIDMNSDAASSRLTWRAHPGPVLSMTVTTYGDLWTGSEAGSIRAWPRDAIENALSSDTENRHSTVYWVEGFCIDLRSRLTAIGASILSTDIRFLIYDHLNDRVWSGGSHSLVLWDARTRHVLKVFGLDAQAEFINSDRLPGQAVSLESEMNLNFSKNSKKEKIQGTLNFFQRSKNALLGAADAVRATLGGQFLDDSRKIQAMEASVDGTIWTGHANGLLVHWDHQGNQLQEFQNTSVGIQCLRTFRTRLWIGYADGRIQIIEQNGKVLKGWLAHSSTVQQMAVGSDHVFTLAVHGGIRGWNMKILSPVESILRNKLIDMEPAYTRKEHIRILAGTWNVSQGRASFDSLRRWLAFPASEANIVVVGLQEIEMGAGVLAIAAAKETVGIEGSANGQWWLDSIGNVIDEDTLFIRVGTRQLAGLLIGAWVRRDLLPYVGDVDVGAVACGFGRALGNKGAVAIKMRVFRRTMCIINSHFAAHTDAVARRNADFDHIYRSMTFGRFPSGVNVTANAVAAGVSSAVQMFRGVNMRRSSQPIELGDLEGGFSPISSTGSTPQEVMPELAQADMIIWLGDFNYRLNDIPYEYAIDCIEQKDFATLLQKDQLREEMRAGRVFQGMREGQIVFPPTYKFDRGQQGYDSSEKRRVPAWCDRILFRDGRNGKLTKCKLSCPIISSIEWYNACMDITE</sequence>
<dbReference type="InterPro" id="IPR036322">
    <property type="entry name" value="WD40_repeat_dom_sf"/>
</dbReference>
<feature type="region of interest" description="Disordered" evidence="9">
    <location>
        <begin position="63"/>
        <end position="91"/>
    </location>
</feature>
<dbReference type="InterPro" id="IPR056454">
    <property type="entry name" value="Beta-prop_IP5PC_F"/>
</dbReference>
<feature type="domain" description="Inositol polyphosphate-related phosphatase" evidence="10">
    <location>
        <begin position="954"/>
        <end position="1312"/>
    </location>
</feature>
<keyword evidence="3" id="KW-1017">Isopeptide bond</keyword>
<dbReference type="GO" id="GO:0009846">
    <property type="term" value="P:pollen germination"/>
    <property type="evidence" value="ECO:0007669"/>
    <property type="project" value="UniProtKB-ARBA"/>
</dbReference>
<evidence type="ECO:0000313" key="12">
    <source>
        <dbReference type="Proteomes" id="UP000824469"/>
    </source>
</evidence>
<reference evidence="11 12" key="1">
    <citation type="journal article" date="2021" name="Nat. Plants">
        <title>The Taxus genome provides insights into paclitaxel biosynthesis.</title>
        <authorList>
            <person name="Xiong X."/>
            <person name="Gou J."/>
            <person name="Liao Q."/>
            <person name="Li Y."/>
            <person name="Zhou Q."/>
            <person name="Bi G."/>
            <person name="Li C."/>
            <person name="Du R."/>
            <person name="Wang X."/>
            <person name="Sun T."/>
            <person name="Guo L."/>
            <person name="Liang H."/>
            <person name="Lu P."/>
            <person name="Wu Y."/>
            <person name="Zhang Z."/>
            <person name="Ro D.K."/>
            <person name="Shang Y."/>
            <person name="Huang S."/>
            <person name="Yan J."/>
        </authorList>
    </citation>
    <scope>NUCLEOTIDE SEQUENCE [LARGE SCALE GENOMIC DNA]</scope>
    <source>
        <strain evidence="11">Ta-2019</strain>
    </source>
</reference>
<protein>
    <recommendedName>
        <fullName evidence="10">Inositol polyphosphate-related phosphatase domain-containing protein</fullName>
    </recommendedName>
</protein>
<dbReference type="GO" id="GO:0004439">
    <property type="term" value="F:phosphatidylinositol-4,5-bisphosphate 5-phosphatase activity"/>
    <property type="evidence" value="ECO:0007669"/>
    <property type="project" value="TreeGrafter"/>
</dbReference>
<proteinExistence type="inferred from homology"/>
<feature type="compositionally biased region" description="Low complexity" evidence="9">
    <location>
        <begin position="166"/>
        <end position="176"/>
    </location>
</feature>
<dbReference type="SUPFAM" id="SSF50978">
    <property type="entry name" value="WD40 repeat-like"/>
    <property type="match status" value="1"/>
</dbReference>
<feature type="region of interest" description="Disordered" evidence="9">
    <location>
        <begin position="155"/>
        <end position="181"/>
    </location>
</feature>
<dbReference type="InterPro" id="IPR015943">
    <property type="entry name" value="WD40/YVTN_repeat-like_dom_sf"/>
</dbReference>
<evidence type="ECO:0000256" key="1">
    <source>
        <dbReference type="ARBA" id="ARBA00001946"/>
    </source>
</evidence>
<keyword evidence="6" id="KW-0378">Hydrolase</keyword>
<evidence type="ECO:0000256" key="8">
    <source>
        <dbReference type="ARBA" id="ARBA00022843"/>
    </source>
</evidence>
<evidence type="ECO:0000256" key="6">
    <source>
        <dbReference type="ARBA" id="ARBA00022801"/>
    </source>
</evidence>
<dbReference type="InterPro" id="IPR046985">
    <property type="entry name" value="IP5"/>
</dbReference>
<keyword evidence="8" id="KW-0832">Ubl conjugation</keyword>
<comment type="caution">
    <text evidence="11">The sequence shown here is derived from an EMBL/GenBank/DDBJ whole genome shotgun (WGS) entry which is preliminary data.</text>
</comment>
<dbReference type="FunFam" id="3.60.10.10:FF:000011">
    <property type="entry name" value="Type II inositol polyphosphate 5-phosphatase 15"/>
    <property type="match status" value="1"/>
</dbReference>
<dbReference type="SMART" id="SM00128">
    <property type="entry name" value="IPPc"/>
    <property type="match status" value="1"/>
</dbReference>